<evidence type="ECO:0000256" key="11">
    <source>
        <dbReference type="SAM" id="Coils"/>
    </source>
</evidence>
<evidence type="ECO:0000256" key="3">
    <source>
        <dbReference type="ARBA" id="ARBA00012438"/>
    </source>
</evidence>
<evidence type="ECO:0000313" key="14">
    <source>
        <dbReference type="EMBL" id="EOI57904.1"/>
    </source>
</evidence>
<keyword evidence="17" id="KW-1185">Reference proteome</keyword>
<feature type="coiled-coil region" evidence="11">
    <location>
        <begin position="96"/>
        <end position="123"/>
    </location>
</feature>
<keyword evidence="7" id="KW-0418">Kinase</keyword>
<dbReference type="GO" id="GO:0016036">
    <property type="term" value="P:cellular response to phosphate starvation"/>
    <property type="evidence" value="ECO:0007669"/>
    <property type="project" value="TreeGrafter"/>
</dbReference>
<dbReference type="InterPro" id="IPR050351">
    <property type="entry name" value="BphY/WalK/GraS-like"/>
</dbReference>
<organism evidence="14 16">
    <name type="scientific">Enterococcus gilvus ATCC BAA-350</name>
    <dbReference type="NCBI Taxonomy" id="1158614"/>
    <lineage>
        <taxon>Bacteria</taxon>
        <taxon>Bacillati</taxon>
        <taxon>Bacillota</taxon>
        <taxon>Bacilli</taxon>
        <taxon>Lactobacillales</taxon>
        <taxon>Enterococcaceae</taxon>
        <taxon>Enterococcus</taxon>
    </lineage>
</organism>
<dbReference type="GO" id="GO:0004721">
    <property type="term" value="F:phosphoprotein phosphatase activity"/>
    <property type="evidence" value="ECO:0007669"/>
    <property type="project" value="TreeGrafter"/>
</dbReference>
<evidence type="ECO:0000313" key="17">
    <source>
        <dbReference type="Proteomes" id="UP000014160"/>
    </source>
</evidence>
<gene>
    <name evidence="15" type="ORF">I592_03482</name>
    <name evidence="14" type="ORF">UKC_00879</name>
</gene>
<evidence type="ECO:0000259" key="13">
    <source>
        <dbReference type="PROSITE" id="PS50109"/>
    </source>
</evidence>
<dbReference type="InterPro" id="IPR003594">
    <property type="entry name" value="HATPase_dom"/>
</dbReference>
<dbReference type="PANTHER" id="PTHR45453">
    <property type="entry name" value="PHOSPHATE REGULON SENSOR PROTEIN PHOR"/>
    <property type="match status" value="1"/>
</dbReference>
<dbReference type="HOGENOM" id="CLU_000445_13_0_9"/>
<keyword evidence="4" id="KW-1003">Cell membrane</keyword>
<comment type="catalytic activity">
    <reaction evidence="1">
        <text>ATP + protein L-histidine = ADP + protein N-phospho-L-histidine.</text>
        <dbReference type="EC" id="2.7.13.3"/>
    </reaction>
</comment>
<comment type="subcellular location">
    <subcellularLocation>
        <location evidence="2">Cell membrane</location>
        <topology evidence="2">Multi-pass membrane protein</topology>
    </subcellularLocation>
</comment>
<dbReference type="Pfam" id="PF02518">
    <property type="entry name" value="HATPase_c"/>
    <property type="match status" value="1"/>
</dbReference>
<evidence type="ECO:0000256" key="5">
    <source>
        <dbReference type="ARBA" id="ARBA00022679"/>
    </source>
</evidence>
<accession>R2XSI0</accession>
<keyword evidence="11" id="KW-0175">Coiled coil</keyword>
<dbReference type="Proteomes" id="UP000014160">
    <property type="component" value="Unassembled WGS sequence"/>
</dbReference>
<sequence length="329" mass="38295">MRRLKAFLFERRVLYGMYVVFWGLIYLTTFLHDASFVPIWDSLLFTLFVLAVYSIVSFYRFSRKQQQLELLATKDLQVSNLLFLPKAETLAEETYQQTLQVVLEKKNQQQEELQQKQKAMMDDFGLWLHQIKTPVAALDLVIQSGQLDPRTMKNEVFKINEYLQMILNYMRQHLDQTDFVFQQLSIEAIVKTVVKKYATFFSQKNLSLQLQQLEGTVYSDQKWLIFILEQVIFNGIKYTENGTITISFMKNQLTIQDTGIGIRSEDLPRVFEKGYTGINGREQQRASGLGLYLSQQAAEKLGCRILIDSEVNRGTTVTIIFPEEIPAFE</sequence>
<evidence type="ECO:0000256" key="8">
    <source>
        <dbReference type="ARBA" id="ARBA00022989"/>
    </source>
</evidence>
<proteinExistence type="predicted"/>
<dbReference type="GO" id="GO:0000155">
    <property type="term" value="F:phosphorelay sensor kinase activity"/>
    <property type="evidence" value="ECO:0007669"/>
    <property type="project" value="TreeGrafter"/>
</dbReference>
<dbReference type="Gene3D" id="3.30.565.10">
    <property type="entry name" value="Histidine kinase-like ATPase, C-terminal domain"/>
    <property type="match status" value="1"/>
</dbReference>
<dbReference type="RefSeq" id="WP_010779328.1">
    <property type="nucleotide sequence ID" value="NZ_ASWH01000002.1"/>
</dbReference>
<dbReference type="PATRIC" id="fig|1158614.3.peg.908"/>
<evidence type="ECO:0000256" key="10">
    <source>
        <dbReference type="ARBA" id="ARBA00023136"/>
    </source>
</evidence>
<dbReference type="AlphaFoldDB" id="R2XSI0"/>
<dbReference type="eggNOG" id="COG2205">
    <property type="taxonomic scope" value="Bacteria"/>
</dbReference>
<dbReference type="PANTHER" id="PTHR45453:SF2">
    <property type="entry name" value="HISTIDINE KINASE"/>
    <property type="match status" value="1"/>
</dbReference>
<evidence type="ECO:0000256" key="12">
    <source>
        <dbReference type="SAM" id="Phobius"/>
    </source>
</evidence>
<dbReference type="GO" id="GO:0005886">
    <property type="term" value="C:plasma membrane"/>
    <property type="evidence" value="ECO:0007669"/>
    <property type="project" value="UniProtKB-SubCell"/>
</dbReference>
<evidence type="ECO:0000313" key="15">
    <source>
        <dbReference type="EMBL" id="EOW79342.1"/>
    </source>
</evidence>
<feature type="domain" description="Histidine kinase" evidence="13">
    <location>
        <begin position="126"/>
        <end position="325"/>
    </location>
</feature>
<evidence type="ECO:0000256" key="7">
    <source>
        <dbReference type="ARBA" id="ARBA00022777"/>
    </source>
</evidence>
<keyword evidence="6 12" id="KW-0812">Transmembrane</keyword>
<dbReference type="EMBL" id="AJDQ01000004">
    <property type="protein sequence ID" value="EOI57904.1"/>
    <property type="molecule type" value="Genomic_DNA"/>
</dbReference>
<comment type="caution">
    <text evidence="14">The sequence shown here is derived from an EMBL/GenBank/DDBJ whole genome shotgun (WGS) entry which is preliminary data.</text>
</comment>
<evidence type="ECO:0000256" key="1">
    <source>
        <dbReference type="ARBA" id="ARBA00000085"/>
    </source>
</evidence>
<dbReference type="EC" id="2.7.13.3" evidence="3"/>
<dbReference type="InterPro" id="IPR004358">
    <property type="entry name" value="Sig_transdc_His_kin-like_C"/>
</dbReference>
<dbReference type="SMART" id="SM00387">
    <property type="entry name" value="HATPase_c"/>
    <property type="match status" value="1"/>
</dbReference>
<evidence type="ECO:0000256" key="4">
    <source>
        <dbReference type="ARBA" id="ARBA00022475"/>
    </source>
</evidence>
<reference evidence="14 16" key="1">
    <citation type="submission" date="2013-02" db="EMBL/GenBank/DDBJ databases">
        <title>The Genome Sequence of Enterococcus gilvus ATCC BAA-350.</title>
        <authorList>
            <consortium name="The Broad Institute Genome Sequencing Platform"/>
            <consortium name="The Broad Institute Genome Sequencing Center for Infectious Disease"/>
            <person name="Earl A.M."/>
            <person name="Gilmore M.S."/>
            <person name="Lebreton F."/>
            <person name="Walker B."/>
            <person name="Young S.K."/>
            <person name="Zeng Q."/>
            <person name="Gargeya S."/>
            <person name="Fitzgerald M."/>
            <person name="Haas B."/>
            <person name="Abouelleil A."/>
            <person name="Alvarado L."/>
            <person name="Arachchi H.M."/>
            <person name="Berlin A.M."/>
            <person name="Chapman S.B."/>
            <person name="Dewar J."/>
            <person name="Goldberg J."/>
            <person name="Griggs A."/>
            <person name="Gujja S."/>
            <person name="Hansen M."/>
            <person name="Howarth C."/>
            <person name="Imamovic A."/>
            <person name="Larimer J."/>
            <person name="McCowan C."/>
            <person name="Murphy C."/>
            <person name="Neiman D."/>
            <person name="Pearson M."/>
            <person name="Priest M."/>
            <person name="Roberts A."/>
            <person name="Saif S."/>
            <person name="Shea T."/>
            <person name="Sisk P."/>
            <person name="Sykes S."/>
            <person name="Wortman J."/>
            <person name="Nusbaum C."/>
            <person name="Birren B."/>
        </authorList>
    </citation>
    <scope>NUCLEOTIDE SEQUENCE [LARGE SCALE GENOMIC DNA]</scope>
    <source>
        <strain evidence="14 16">ATCC BAA-350</strain>
    </source>
</reference>
<dbReference type="EMBL" id="ASWH01000002">
    <property type="protein sequence ID" value="EOW79342.1"/>
    <property type="molecule type" value="Genomic_DNA"/>
</dbReference>
<dbReference type="Proteomes" id="UP000013750">
    <property type="component" value="Unassembled WGS sequence"/>
</dbReference>
<feature type="transmembrane region" description="Helical" evidence="12">
    <location>
        <begin position="43"/>
        <end position="61"/>
    </location>
</feature>
<evidence type="ECO:0000256" key="6">
    <source>
        <dbReference type="ARBA" id="ARBA00022692"/>
    </source>
</evidence>
<reference evidence="15 17" key="2">
    <citation type="submission" date="2013-03" db="EMBL/GenBank/DDBJ databases">
        <title>The Genome Sequence of Enterococcus gilvus ATCC BAA-350 (PacBio/Illumina hybrid assembly).</title>
        <authorList>
            <consortium name="The Broad Institute Genomics Platform"/>
            <consortium name="The Broad Institute Genome Sequencing Center for Infectious Disease"/>
            <person name="Earl A."/>
            <person name="Russ C."/>
            <person name="Gilmore M."/>
            <person name="Surin D."/>
            <person name="Walker B."/>
            <person name="Young S."/>
            <person name="Zeng Q."/>
            <person name="Gargeya S."/>
            <person name="Fitzgerald M."/>
            <person name="Haas B."/>
            <person name="Abouelleil A."/>
            <person name="Allen A.W."/>
            <person name="Alvarado L."/>
            <person name="Arachchi H.M."/>
            <person name="Berlin A.M."/>
            <person name="Chapman S.B."/>
            <person name="Gainer-Dewar J."/>
            <person name="Goldberg J."/>
            <person name="Griggs A."/>
            <person name="Gujja S."/>
            <person name="Hansen M."/>
            <person name="Howarth C."/>
            <person name="Imamovic A."/>
            <person name="Ireland A."/>
            <person name="Larimer J."/>
            <person name="McCowan C."/>
            <person name="Murphy C."/>
            <person name="Pearson M."/>
            <person name="Poon T.W."/>
            <person name="Priest M."/>
            <person name="Roberts A."/>
            <person name="Saif S."/>
            <person name="Shea T."/>
            <person name="Sisk P."/>
            <person name="Sykes S."/>
            <person name="Wortman J."/>
            <person name="Nusbaum C."/>
            <person name="Birren B."/>
        </authorList>
    </citation>
    <scope>NUCLEOTIDE SEQUENCE [LARGE SCALE GENOMIC DNA]</scope>
    <source>
        <strain evidence="15 17">ATCC BAA-350</strain>
    </source>
</reference>
<dbReference type="PROSITE" id="PS50109">
    <property type="entry name" value="HIS_KIN"/>
    <property type="match status" value="1"/>
</dbReference>
<feature type="transmembrane region" description="Helical" evidence="12">
    <location>
        <begin position="12"/>
        <end position="31"/>
    </location>
</feature>
<dbReference type="InterPro" id="IPR036890">
    <property type="entry name" value="HATPase_C_sf"/>
</dbReference>
<dbReference type="InterPro" id="IPR005467">
    <property type="entry name" value="His_kinase_dom"/>
</dbReference>
<name>R2XSI0_9ENTE</name>
<evidence type="ECO:0000256" key="2">
    <source>
        <dbReference type="ARBA" id="ARBA00004651"/>
    </source>
</evidence>
<dbReference type="SUPFAM" id="SSF55874">
    <property type="entry name" value="ATPase domain of HSP90 chaperone/DNA topoisomerase II/histidine kinase"/>
    <property type="match status" value="1"/>
</dbReference>
<evidence type="ECO:0000313" key="16">
    <source>
        <dbReference type="Proteomes" id="UP000013750"/>
    </source>
</evidence>
<protein>
    <recommendedName>
        <fullName evidence="3">histidine kinase</fullName>
        <ecNumber evidence="3">2.7.13.3</ecNumber>
    </recommendedName>
</protein>
<dbReference type="OrthoDB" id="9780487at2"/>
<evidence type="ECO:0000256" key="9">
    <source>
        <dbReference type="ARBA" id="ARBA00023012"/>
    </source>
</evidence>
<keyword evidence="9" id="KW-0902">Two-component regulatory system</keyword>
<dbReference type="PRINTS" id="PR00344">
    <property type="entry name" value="BCTRLSENSOR"/>
</dbReference>
<keyword evidence="10 12" id="KW-0472">Membrane</keyword>
<keyword evidence="5" id="KW-0808">Transferase</keyword>
<keyword evidence="8 12" id="KW-1133">Transmembrane helix</keyword>